<dbReference type="InterPro" id="IPR006574">
    <property type="entry name" value="PRY"/>
</dbReference>
<dbReference type="CDD" id="cd13745">
    <property type="entry name" value="SPRY_PRY_TRIM39"/>
    <property type="match status" value="1"/>
</dbReference>
<dbReference type="AlphaFoldDB" id="A0A452IBD3"/>
<dbReference type="SMART" id="SM00449">
    <property type="entry name" value="SPRY"/>
    <property type="match status" value="1"/>
</dbReference>
<dbReference type="Ensembl" id="ENSGAGT00000028512.1">
    <property type="protein sequence ID" value="ENSGAGP00000025045.1"/>
    <property type="gene ID" value="ENSGAGG00000018312.1"/>
</dbReference>
<reference evidence="2" key="3">
    <citation type="submission" date="2025-09" db="UniProtKB">
        <authorList>
            <consortium name="Ensembl"/>
        </authorList>
    </citation>
    <scope>IDENTIFICATION</scope>
</reference>
<dbReference type="InterPro" id="IPR003877">
    <property type="entry name" value="SPRY_dom"/>
</dbReference>
<dbReference type="InterPro" id="IPR050143">
    <property type="entry name" value="TRIM/RBCC"/>
</dbReference>
<evidence type="ECO:0000313" key="3">
    <source>
        <dbReference type="Proteomes" id="UP000291020"/>
    </source>
</evidence>
<keyword evidence="3" id="KW-1185">Reference proteome</keyword>
<feature type="domain" description="B30.2/SPRY" evidence="1">
    <location>
        <begin position="114"/>
        <end position="309"/>
    </location>
</feature>
<dbReference type="Pfam" id="PF13765">
    <property type="entry name" value="PRY"/>
    <property type="match status" value="1"/>
</dbReference>
<dbReference type="STRING" id="38772.ENSGAGP00000025045"/>
<dbReference type="InterPro" id="IPR003879">
    <property type="entry name" value="Butyrophylin_SPRY"/>
</dbReference>
<dbReference type="InterPro" id="IPR001870">
    <property type="entry name" value="B30.2/SPRY"/>
</dbReference>
<dbReference type="Gene3D" id="2.60.120.920">
    <property type="match status" value="1"/>
</dbReference>
<proteinExistence type="predicted"/>
<organism evidence="2 3">
    <name type="scientific">Gopherus agassizii</name>
    <name type="common">Agassiz's desert tortoise</name>
    <dbReference type="NCBI Taxonomy" id="38772"/>
    <lineage>
        <taxon>Eukaryota</taxon>
        <taxon>Metazoa</taxon>
        <taxon>Chordata</taxon>
        <taxon>Craniata</taxon>
        <taxon>Vertebrata</taxon>
        <taxon>Euteleostomi</taxon>
        <taxon>Archelosauria</taxon>
        <taxon>Testudinata</taxon>
        <taxon>Testudines</taxon>
        <taxon>Cryptodira</taxon>
        <taxon>Durocryptodira</taxon>
        <taxon>Testudinoidea</taxon>
        <taxon>Testudinidae</taxon>
        <taxon>Gopherus</taxon>
    </lineage>
</organism>
<dbReference type="PROSITE" id="PS50188">
    <property type="entry name" value="B302_SPRY"/>
    <property type="match status" value="1"/>
</dbReference>
<dbReference type="PANTHER" id="PTHR24103">
    <property type="entry name" value="E3 UBIQUITIN-PROTEIN LIGASE TRIM"/>
    <property type="match status" value="1"/>
</dbReference>
<name>A0A452IBD3_9SAUR</name>
<accession>A0A452IBD3</accession>
<reference evidence="2" key="2">
    <citation type="submission" date="2025-08" db="UniProtKB">
        <authorList>
            <consortium name="Ensembl"/>
        </authorList>
    </citation>
    <scope>IDENTIFICATION</scope>
</reference>
<dbReference type="SMART" id="SM00589">
    <property type="entry name" value="PRY"/>
    <property type="match status" value="1"/>
</dbReference>
<dbReference type="Proteomes" id="UP000291020">
    <property type="component" value="Unassembled WGS sequence"/>
</dbReference>
<dbReference type="PRINTS" id="PR01407">
    <property type="entry name" value="BUTYPHLNCDUF"/>
</dbReference>
<dbReference type="Pfam" id="PF00622">
    <property type="entry name" value="SPRY"/>
    <property type="match status" value="1"/>
</dbReference>
<sequence length="314" mass="35261">PRLAPAFLLPQVAKKEKKTPRDKWQLYRAASFFASSEAALLQMEVEQWLVVFECERLRQFLAEQERLLLARLGELDEEIGKCHPALIAELEGKCHQPLLELLQVRLCQTRPEPSAGRVRPCAGTDSVTLSPVDVTLDPDTAHPNLILSEDRKCVRRGDTHQGLPNNPERFDYSACVLGAQRFMGGRRYWEVEVGDKTRWALGVCRESLNRRGQVTLTPEDGYWTVRLRSGEYRALTFPSVPLPVSFRPSPVGIFLDYEGGEVSFYNVTDRSHLFAFTDTFSRTLHPYFHPGLSAGGKNAAPLIICPVPDQAGGN</sequence>
<dbReference type="InterPro" id="IPR035033">
    <property type="entry name" value="PRY/SPRY_TRIM39"/>
</dbReference>
<dbReference type="SUPFAM" id="SSF49899">
    <property type="entry name" value="Concanavalin A-like lectins/glucanases"/>
    <property type="match status" value="1"/>
</dbReference>
<dbReference type="InterPro" id="IPR043136">
    <property type="entry name" value="B30.2/SPRY_sf"/>
</dbReference>
<dbReference type="InterPro" id="IPR013320">
    <property type="entry name" value="ConA-like_dom_sf"/>
</dbReference>
<protein>
    <recommendedName>
        <fullName evidence="1">B30.2/SPRY domain-containing protein</fullName>
    </recommendedName>
</protein>
<evidence type="ECO:0000313" key="2">
    <source>
        <dbReference type="Ensembl" id="ENSGAGP00000025045.1"/>
    </source>
</evidence>
<evidence type="ECO:0000259" key="1">
    <source>
        <dbReference type="PROSITE" id="PS50188"/>
    </source>
</evidence>
<reference evidence="3" key="1">
    <citation type="journal article" date="2017" name="PLoS ONE">
        <title>The Agassiz's desert tortoise genome provides a resource for the conservation of a threatened species.</title>
        <authorList>
            <person name="Tollis M."/>
            <person name="DeNardo D.F."/>
            <person name="Cornelius J.A."/>
            <person name="Dolby G.A."/>
            <person name="Edwards T."/>
            <person name="Henen B.T."/>
            <person name="Karl A.E."/>
            <person name="Murphy R.W."/>
            <person name="Kusumi K."/>
        </authorList>
    </citation>
    <scope>NUCLEOTIDE SEQUENCE [LARGE SCALE GENOMIC DNA]</scope>
</reference>
<dbReference type="FunFam" id="2.60.120.920:FF:000004">
    <property type="entry name" value="Butyrophilin subfamily 1 member A1"/>
    <property type="match status" value="1"/>
</dbReference>